<dbReference type="GO" id="GO:0020037">
    <property type="term" value="F:heme binding"/>
    <property type="evidence" value="ECO:0007669"/>
    <property type="project" value="InterPro"/>
</dbReference>
<evidence type="ECO:0000256" key="3">
    <source>
        <dbReference type="ARBA" id="ARBA00023004"/>
    </source>
</evidence>
<dbReference type="SUPFAM" id="SSF46626">
    <property type="entry name" value="Cytochrome c"/>
    <property type="match status" value="1"/>
</dbReference>
<dbReference type="NCBIfam" id="TIGR02603">
    <property type="entry name" value="CxxCH_TIGR02603"/>
    <property type="match status" value="1"/>
</dbReference>
<dbReference type="PANTHER" id="PTHR33546:SF1">
    <property type="entry name" value="LARGE, MULTIFUNCTIONAL SECRETED PROTEIN"/>
    <property type="match status" value="1"/>
</dbReference>
<reference evidence="7 8" key="1">
    <citation type="submission" date="2019-02" db="EMBL/GenBank/DDBJ databases">
        <title>Deep-cultivation of Planctomycetes and their phenomic and genomic characterization uncovers novel biology.</title>
        <authorList>
            <person name="Wiegand S."/>
            <person name="Jogler M."/>
            <person name="Boedeker C."/>
            <person name="Pinto D."/>
            <person name="Vollmers J."/>
            <person name="Rivas-Marin E."/>
            <person name="Kohn T."/>
            <person name="Peeters S.H."/>
            <person name="Heuer A."/>
            <person name="Rast P."/>
            <person name="Oberbeckmann S."/>
            <person name="Bunk B."/>
            <person name="Jeske O."/>
            <person name="Meyerdierks A."/>
            <person name="Storesund J.E."/>
            <person name="Kallscheuer N."/>
            <person name="Luecker S."/>
            <person name="Lage O.M."/>
            <person name="Pohl T."/>
            <person name="Merkel B.J."/>
            <person name="Hornburger P."/>
            <person name="Mueller R.-W."/>
            <person name="Bruemmer F."/>
            <person name="Labrenz M."/>
            <person name="Spormann A.M."/>
            <person name="Op Den Camp H."/>
            <person name="Overmann J."/>
            <person name="Amann R."/>
            <person name="Jetten M.S.M."/>
            <person name="Mascher T."/>
            <person name="Medema M.H."/>
            <person name="Devos D.P."/>
            <person name="Kaster A.-K."/>
            <person name="Ovreas L."/>
            <person name="Rohde M."/>
            <person name="Galperin M.Y."/>
            <person name="Jogler C."/>
        </authorList>
    </citation>
    <scope>NUCLEOTIDE SEQUENCE [LARGE SCALE GENOMIC DNA]</scope>
    <source>
        <strain evidence="7 8">Pla52n</strain>
    </source>
</reference>
<feature type="domain" description="Cytochrome c" evidence="6">
    <location>
        <begin position="814"/>
        <end position="954"/>
    </location>
</feature>
<evidence type="ECO:0000256" key="1">
    <source>
        <dbReference type="ARBA" id="ARBA00022617"/>
    </source>
</evidence>
<comment type="caution">
    <text evidence="7">The sequence shown here is derived from an EMBL/GenBank/DDBJ whole genome shotgun (WGS) entry which is preliminary data.</text>
</comment>
<evidence type="ECO:0000256" key="2">
    <source>
        <dbReference type="ARBA" id="ARBA00022723"/>
    </source>
</evidence>
<keyword evidence="5" id="KW-0732">Signal</keyword>
<protein>
    <submittedName>
        <fullName evidence="7">HEAT repeat protein</fullName>
    </submittedName>
</protein>
<gene>
    <name evidence="7" type="ORF">Pla52n_26470</name>
</gene>
<dbReference type="InterPro" id="IPR011989">
    <property type="entry name" value="ARM-like"/>
</dbReference>
<dbReference type="InterPro" id="IPR013428">
    <property type="entry name" value="Membrane-bound_put_N"/>
</dbReference>
<keyword evidence="2 4" id="KW-0479">Metal-binding</keyword>
<dbReference type="InterPro" id="IPR011042">
    <property type="entry name" value="6-blade_b-propeller_TolB-like"/>
</dbReference>
<dbReference type="GO" id="GO:0009055">
    <property type="term" value="F:electron transfer activity"/>
    <property type="evidence" value="ECO:0007669"/>
    <property type="project" value="InterPro"/>
</dbReference>
<feature type="signal peptide" evidence="5">
    <location>
        <begin position="1"/>
        <end position="21"/>
    </location>
</feature>
<evidence type="ECO:0000313" key="8">
    <source>
        <dbReference type="Proteomes" id="UP000320176"/>
    </source>
</evidence>
<dbReference type="InterPro" id="IPR055557">
    <property type="entry name" value="DUF7133"/>
</dbReference>
<dbReference type="InterPro" id="IPR036909">
    <property type="entry name" value="Cyt_c-like_dom_sf"/>
</dbReference>
<keyword evidence="1 4" id="KW-0349">Heme</keyword>
<dbReference type="Proteomes" id="UP000320176">
    <property type="component" value="Unassembled WGS sequence"/>
</dbReference>
<name>A0A5C6AX73_9BACT</name>
<feature type="chain" id="PRO_5022772520" evidence="5">
    <location>
        <begin position="22"/>
        <end position="958"/>
    </location>
</feature>
<dbReference type="PROSITE" id="PS51007">
    <property type="entry name" value="CYTC"/>
    <property type="match status" value="1"/>
</dbReference>
<dbReference type="SUPFAM" id="SSF50952">
    <property type="entry name" value="Soluble quinoprotein glucose dehydrogenase"/>
    <property type="match status" value="1"/>
</dbReference>
<dbReference type="Pfam" id="PF23500">
    <property type="entry name" value="DUF7133"/>
    <property type="match status" value="1"/>
</dbReference>
<keyword evidence="3 4" id="KW-0408">Iron</keyword>
<dbReference type="InterPro" id="IPR009056">
    <property type="entry name" value="Cyt_c-like_dom"/>
</dbReference>
<dbReference type="NCBIfam" id="TIGR02604">
    <property type="entry name" value="Piru_Ver_Nterm"/>
    <property type="match status" value="1"/>
</dbReference>
<dbReference type="SUPFAM" id="SSF48371">
    <property type="entry name" value="ARM repeat"/>
    <property type="match status" value="2"/>
</dbReference>
<organism evidence="7 8">
    <name type="scientific">Stieleria varia</name>
    <dbReference type="NCBI Taxonomy" id="2528005"/>
    <lineage>
        <taxon>Bacteria</taxon>
        <taxon>Pseudomonadati</taxon>
        <taxon>Planctomycetota</taxon>
        <taxon>Planctomycetia</taxon>
        <taxon>Pirellulales</taxon>
        <taxon>Pirellulaceae</taxon>
        <taxon>Stieleria</taxon>
    </lineage>
</organism>
<dbReference type="EMBL" id="SJPN01000003">
    <property type="protein sequence ID" value="TWU04605.1"/>
    <property type="molecule type" value="Genomic_DNA"/>
</dbReference>
<sequence precursor="true">MSRWIVLLLAGFCVVPSVTHADSPELPLALDDRLTIELFASEPDVVTVTGLTVDSQGRVLVVESHTHFRPEDYDGPETDRIRLLEDTDGDGRADRIETFFSGTTQTMNIAAHRNGWVYVATRNLVFRIRDLDGDGRSDERQDLVQFETTSDYPHNGISGFAFDFDGKVYFGLGENMGENGTLIASDTRLAADLGSGGVFRCNEDGSGLQRVAIGFWNPFHLCFDVYGRMFLGDNDPGNRPPCRFLSIVEGGDYGYRRQTLEPFIAVDGEVPGTLPMTSSTGESPTGIVAYESDHLPADYRGDLLVASWGEHRIDRYHLERNGADFQTTSQAVIAGGEHFRPAGIAVAPDGSLYIGDWADRSYPLHGKGRIWHVRAKQPMERSTDRTLHNSDRTIREEVARQLAGNGEAGLAKLTEALDDNDPRVRSVALSALIHAGSVTDSIAKKVLNDPFTAIREQAARTLPDELFSLTQVAQSDPEPSVRAAAMRRISDPDAESLFIGSLSSNDPYLVQAARKGLGQSVSLKRFIALTGDDKDEVRLAAVLLLRGPVSQMPIDPVARDQVLTRALSDRNPDVRFAAVEWIGREQIESFHDRLVDDLATHATTPELFAAYLAAIAQLDGVMEQWGKNKSGDWWMAAADSFQYADSLLSNPSVSPLVLQQVLRFLPEGNRSLSFDTLSRLCEHEEIGVQIDAVVRLRELSGDAATSLLESIALDRSRRIDVRAEAVIGLDASNPQQHQLLMRLTSDPEAAIVAQAVIGLRDATLNETQSGELRELGKSNAAISELVAKTLRTEQPSRPSVTDLDQWLTVLDGPADASAGQRVFFHPKGPGCARCHRIDGRGQAIGPSLVRVDGRIALTRRRLVQSILQPSKDVDPGFMPMTIMTVDGRVASGIYHRHGQGTRSIINAKGEIESFQVSEIEAMRPSTQSIMPDGLVDTMTTQEFRDLLAYLLEPFPRQR</sequence>
<proteinExistence type="predicted"/>
<dbReference type="InterPro" id="IPR011041">
    <property type="entry name" value="Quinoprot_gluc/sorb_DH_b-prop"/>
</dbReference>
<evidence type="ECO:0000313" key="7">
    <source>
        <dbReference type="EMBL" id="TWU04605.1"/>
    </source>
</evidence>
<dbReference type="Gene3D" id="1.25.10.10">
    <property type="entry name" value="Leucine-rich Repeat Variant"/>
    <property type="match status" value="2"/>
</dbReference>
<keyword evidence="8" id="KW-1185">Reference proteome</keyword>
<dbReference type="InterPro" id="IPR016024">
    <property type="entry name" value="ARM-type_fold"/>
</dbReference>
<dbReference type="AlphaFoldDB" id="A0A5C6AX73"/>
<evidence type="ECO:0000259" key="6">
    <source>
        <dbReference type="PROSITE" id="PS51007"/>
    </source>
</evidence>
<evidence type="ECO:0000256" key="4">
    <source>
        <dbReference type="PROSITE-ProRule" id="PRU00433"/>
    </source>
</evidence>
<evidence type="ECO:0000256" key="5">
    <source>
        <dbReference type="SAM" id="SignalP"/>
    </source>
</evidence>
<dbReference type="Gene3D" id="2.120.10.30">
    <property type="entry name" value="TolB, C-terminal domain"/>
    <property type="match status" value="1"/>
</dbReference>
<dbReference type="InterPro" id="IPR013427">
    <property type="entry name" value="Haem-bd_dom_put"/>
</dbReference>
<dbReference type="Gene3D" id="1.10.760.10">
    <property type="entry name" value="Cytochrome c-like domain"/>
    <property type="match status" value="1"/>
</dbReference>
<dbReference type="RefSeq" id="WP_231741958.1">
    <property type="nucleotide sequence ID" value="NZ_SJPN01000003.1"/>
</dbReference>
<dbReference type="PANTHER" id="PTHR33546">
    <property type="entry name" value="LARGE, MULTIFUNCTIONAL SECRETED PROTEIN-RELATED"/>
    <property type="match status" value="1"/>
</dbReference>
<accession>A0A5C6AX73</accession>
<dbReference type="GO" id="GO:0046872">
    <property type="term" value="F:metal ion binding"/>
    <property type="evidence" value="ECO:0007669"/>
    <property type="project" value="UniProtKB-KW"/>
</dbReference>